<dbReference type="PANTHER" id="PTHR22911:SF103">
    <property type="entry name" value="BLR2811 PROTEIN"/>
    <property type="match status" value="1"/>
</dbReference>
<keyword evidence="2" id="KW-0812">Transmembrane</keyword>
<feature type="transmembrane region" description="Helical" evidence="2">
    <location>
        <begin position="181"/>
        <end position="202"/>
    </location>
</feature>
<keyword evidence="2" id="KW-0472">Membrane</keyword>
<evidence type="ECO:0000313" key="5">
    <source>
        <dbReference type="Proteomes" id="UP000059074"/>
    </source>
</evidence>
<comment type="caution">
    <text evidence="4">The sequence shown here is derived from an EMBL/GenBank/DDBJ whole genome shotgun (WGS) entry which is preliminary data.</text>
</comment>
<evidence type="ECO:0000259" key="3">
    <source>
        <dbReference type="Pfam" id="PF00892"/>
    </source>
</evidence>
<keyword evidence="2" id="KW-1133">Transmembrane helix</keyword>
<dbReference type="SUPFAM" id="SSF103481">
    <property type="entry name" value="Multidrug resistance efflux transporter EmrE"/>
    <property type="match status" value="2"/>
</dbReference>
<feature type="domain" description="EamA" evidence="3">
    <location>
        <begin position="181"/>
        <end position="311"/>
    </location>
</feature>
<feature type="transmembrane region" description="Helical" evidence="2">
    <location>
        <begin position="237"/>
        <end position="257"/>
    </location>
</feature>
<dbReference type="PATRIC" id="fig|121290.4.peg.2731"/>
<protein>
    <recommendedName>
        <fullName evidence="3">EamA domain-containing protein</fullName>
    </recommendedName>
</protein>
<dbReference type="GO" id="GO:0016020">
    <property type="term" value="C:membrane"/>
    <property type="evidence" value="ECO:0007669"/>
    <property type="project" value="InterPro"/>
</dbReference>
<feature type="region of interest" description="Disordered" evidence="1">
    <location>
        <begin position="1"/>
        <end position="21"/>
    </location>
</feature>
<keyword evidence="5" id="KW-1185">Reference proteome</keyword>
<proteinExistence type="predicted"/>
<dbReference type="InterPro" id="IPR000620">
    <property type="entry name" value="EamA_dom"/>
</dbReference>
<dbReference type="AlphaFoldDB" id="A0A109BII4"/>
<gene>
    <name evidence="4" type="ORF">APY04_1495</name>
</gene>
<dbReference type="Pfam" id="PF00892">
    <property type="entry name" value="EamA"/>
    <property type="match status" value="1"/>
</dbReference>
<feature type="transmembrane region" description="Helical" evidence="2">
    <location>
        <begin position="35"/>
        <end position="52"/>
    </location>
</feature>
<feature type="transmembrane region" description="Helical" evidence="2">
    <location>
        <begin position="209"/>
        <end position="231"/>
    </location>
</feature>
<organism evidence="4 5">
    <name type="scientific">Hyphomicrobium sulfonivorans</name>
    <dbReference type="NCBI Taxonomy" id="121290"/>
    <lineage>
        <taxon>Bacteria</taxon>
        <taxon>Pseudomonadati</taxon>
        <taxon>Pseudomonadota</taxon>
        <taxon>Alphaproteobacteria</taxon>
        <taxon>Hyphomicrobiales</taxon>
        <taxon>Hyphomicrobiaceae</taxon>
        <taxon>Hyphomicrobium</taxon>
    </lineage>
</organism>
<name>A0A109BII4_HYPSL</name>
<feature type="transmembrane region" description="Helical" evidence="2">
    <location>
        <begin position="269"/>
        <end position="288"/>
    </location>
</feature>
<dbReference type="PANTHER" id="PTHR22911">
    <property type="entry name" value="ACYL-MALONYL CONDENSING ENZYME-RELATED"/>
    <property type="match status" value="1"/>
</dbReference>
<feature type="transmembrane region" description="Helical" evidence="2">
    <location>
        <begin position="156"/>
        <end position="175"/>
    </location>
</feature>
<evidence type="ECO:0000256" key="1">
    <source>
        <dbReference type="SAM" id="MobiDB-lite"/>
    </source>
</evidence>
<dbReference type="OrthoDB" id="9815809at2"/>
<accession>A0A109BII4</accession>
<dbReference type="Proteomes" id="UP000059074">
    <property type="component" value="Unassembled WGS sequence"/>
</dbReference>
<sequence>MDEPRSQETGATDTGRRVQPAAQPRREVLIPAADRLKAIGLMCVAVALFSALDTSAKYLATASGLPVVQIAWSRFLGQFAIMLSMLSVLPISALLGTRKLKLELLRSLLMVSTTAFNFLALRHLQLDQSISVVFMAPLLVALLAGPLLGEWVGLRRFIAIAVGFIGVLIVVHPGVGEFHYAFIFAFGSMLAYAFFMLLTRFLAAHDAPLVMLFYSVLLGAFGLAPFALWNWVWPPDATAWLLLSVLGIFGGVGHYLFIHAYRLAPASSVAPFIYIQMLTMVLFGFTVFGDVPDVWTLIGASVIIASGIYLLNRERSVRKAVAETDPI</sequence>
<feature type="transmembrane region" description="Helical" evidence="2">
    <location>
        <begin position="72"/>
        <end position="95"/>
    </location>
</feature>
<dbReference type="EMBL" id="LMTR01000045">
    <property type="protein sequence ID" value="KWT69412.1"/>
    <property type="molecule type" value="Genomic_DNA"/>
</dbReference>
<evidence type="ECO:0000256" key="2">
    <source>
        <dbReference type="SAM" id="Phobius"/>
    </source>
</evidence>
<evidence type="ECO:0000313" key="4">
    <source>
        <dbReference type="EMBL" id="KWT69412.1"/>
    </source>
</evidence>
<feature type="transmembrane region" description="Helical" evidence="2">
    <location>
        <begin position="294"/>
        <end position="311"/>
    </location>
</feature>
<feature type="transmembrane region" description="Helical" evidence="2">
    <location>
        <begin position="130"/>
        <end position="149"/>
    </location>
</feature>
<feature type="transmembrane region" description="Helical" evidence="2">
    <location>
        <begin position="107"/>
        <end position="124"/>
    </location>
</feature>
<dbReference type="RefSeq" id="WP_083509572.1">
    <property type="nucleotide sequence ID" value="NZ_LMTR01000045.1"/>
</dbReference>
<reference evidence="4 5" key="1">
    <citation type="submission" date="2015-10" db="EMBL/GenBank/DDBJ databases">
        <title>Transcriptomic analysis of a linuron degrading triple-species bacterial consortium.</title>
        <authorList>
            <person name="Albers P."/>
        </authorList>
    </citation>
    <scope>NUCLEOTIDE SEQUENCE [LARGE SCALE GENOMIC DNA]</scope>
    <source>
        <strain evidence="4 5">WDL6</strain>
    </source>
</reference>
<dbReference type="InterPro" id="IPR037185">
    <property type="entry name" value="EmrE-like"/>
</dbReference>